<name>A0ABQ9XET1_9EUKA</name>
<proteinExistence type="predicted"/>
<keyword evidence="3" id="KW-1185">Reference proteome</keyword>
<gene>
    <name evidence="2" type="ORF">BLNAU_14046</name>
</gene>
<protein>
    <submittedName>
        <fullName evidence="2">Uncharacterized protein</fullName>
    </submittedName>
</protein>
<evidence type="ECO:0000313" key="3">
    <source>
        <dbReference type="Proteomes" id="UP001281761"/>
    </source>
</evidence>
<dbReference type="EMBL" id="JARBJD010000126">
    <property type="protein sequence ID" value="KAK2950968.1"/>
    <property type="molecule type" value="Genomic_DNA"/>
</dbReference>
<evidence type="ECO:0000256" key="1">
    <source>
        <dbReference type="SAM" id="Phobius"/>
    </source>
</evidence>
<keyword evidence="1" id="KW-0812">Transmembrane</keyword>
<dbReference type="Proteomes" id="UP001281761">
    <property type="component" value="Unassembled WGS sequence"/>
</dbReference>
<dbReference type="InterPro" id="IPR011050">
    <property type="entry name" value="Pectin_lyase_fold/virulence"/>
</dbReference>
<evidence type="ECO:0000313" key="2">
    <source>
        <dbReference type="EMBL" id="KAK2950968.1"/>
    </source>
</evidence>
<organism evidence="2 3">
    <name type="scientific">Blattamonas nauphoetae</name>
    <dbReference type="NCBI Taxonomy" id="2049346"/>
    <lineage>
        <taxon>Eukaryota</taxon>
        <taxon>Metamonada</taxon>
        <taxon>Preaxostyla</taxon>
        <taxon>Oxymonadida</taxon>
        <taxon>Blattamonas</taxon>
    </lineage>
</organism>
<keyword evidence="1" id="KW-0472">Membrane</keyword>
<comment type="caution">
    <text evidence="2">The sequence shown here is derived from an EMBL/GenBank/DDBJ whole genome shotgun (WGS) entry which is preliminary data.</text>
</comment>
<sequence>MIRFVNSSAHFQSMTFLPQHCSVASSEQNSVCHFSDIHIALLLIRSPFICDNSIFTVSDLTVSFDQTQNMATSLFSSETHSGTISIRRSKFSDVVVTDHQPFAASNSLSAVTVDFCSFTNISHIPVPFNAHHSSPANTTISHSNFDECHNPFTGGIVRDINSGASLFAFNSSFTRAFTTYHDNTSMTRINFTDTGTHSFLRCSWTRCWSDVTGGAIADLGGAHLSVDWCVFDGCYVKTSRTDHPYGRAGAIIHYGHNQAGLFLNNSFFTRCSANWTGVYDSYNASKLTVLFSNATHNAQIDWTSKSNGYVGCFHFVQCPEGAVVEHLRFQHNWADSTCSGIDNDKILGDIHYSQIFFHNNSASMSGAILYSYTAGSPDVTWFSCIFFNNVARRKGIDTKTGESVAMGNDIWFHHDTADWRRIVALERSFINCFSTSAHPRVVLNNQTKFTHCVTQFDNGTLFDTHVPDPKVVISESGTNSAICGTNYASACRTLGFAGKNRVPMYGGEILVENGDYEETESFVINFQQTIMTSYGDHRPTLRVKTADVFITVQKGNLTFRYFTVRTSPFASLIRQDGTGTMTVKECRFIADLENSAAIAFDIIDLNHGNIHLLDSSFAGYNLGTGALLNTEDFESLTVVNTTFTDILGANATILIVGDAADGADLVVKDCVFEGRDGDEETPAALIIRNVSNAEILNCSFSNLRNQFAPATVAVFESNTHDVFDGLVFERCLGKEASDILIDEESAQHMGTIENCQSTSRKPNGVMAGQEMTQIQRPTHTFVVDVTNGANKPFCWKEGESCQSISYLLSRFGEDLTGVVSALAGTSTETGITVEGTQNFKMTGQNTVLKRADESVPLVDVESGTLSLTSFVLTLGASAGSSSLITNKGNLELKSVTLQKGTTSTFHNPLVQSLTGSISLSSVTIPSELTFSACSLLSLHSSSLSISGTTFNQIKSTSAGAVISGSLEADKTLSITSSTFKACSSDSDGGVISLTVAPNTPSTSLVIQSSFESCSCGAGKKGAWIHLSGSNLDALIQKTSWTGTYETLKLGQDDLAMWGEDSAMTGTPYASLTLLMYLLPYSGDVIFAGSEGRDFDACGMETFPCKTITIGQTHLEGSKVSLIVLKQANMECEIKTSKFGEMEMKGQQGAQTKVVVSGASFFSSTAASNTATILKITDLTFDLSAAASKMFFVSEDQDLTITRSSFILLPTLTAPFVNSINGKLVMSEVSASKTTLSSSPLILSTSSVELFACVFSEIKRTSGLGAILSIELSDSVSAKMINTKFTNCMSEGTLCSVLLTGTNEATFKKESWTGTFDHPLPRSTVLQQTPNWPHDPIYNPYSLLYSWYRPSNGIVFSSSATEEDIDHPFCGHTFLPCRSVDKALADKADVVVVRKKSVLNKEWVMEKAQIEIKAEETTTEEGDKPSVHIELGESASIVIKQQNTNSAKRVLLTALTFSVAQSRSDNTKPFLSLQTGEVHLSKVEIREADVKFSLINANGANVSISDSAFENITSTVSPIVIEKTILSISNTTFSDTSTDALITSLDSTVTSTDTTFAGSTGHFEGRKSDSENVFRPQEYFCRWSSGFIFLDSTPANFTRCSFTGLEQGALKVIDKQCTLAGCSFANNGKGPSLFPSSRHNLDCQGSGSVTIESLSGGDGVGSSSLWFGIDSTCTMSAPTLKQKDWLHNTTLDRSKSFVEHDGKYQEMNVTLVGTDIVPCGLSWRIYEWDERREALTTFFENMPLNSSNVTGWNETTINLTLTYYGIFNTISISNRYAWLAGIRTGNNTMTDLFQFRPSNSKITQAQNAKAANVAVPVIVGVSVGVTAALVVLALLIRRHVLMKRTKYAAMKNDLKADLLEVTEANMQEGGFSGE</sequence>
<reference evidence="2 3" key="1">
    <citation type="journal article" date="2022" name="bioRxiv">
        <title>Genomics of Preaxostyla Flagellates Illuminates Evolutionary Transitions and the Path Towards Mitochondrial Loss.</title>
        <authorList>
            <person name="Novak L.V.F."/>
            <person name="Treitli S.C."/>
            <person name="Pyrih J."/>
            <person name="Halakuc P."/>
            <person name="Pipaliya S.V."/>
            <person name="Vacek V."/>
            <person name="Brzon O."/>
            <person name="Soukal P."/>
            <person name="Eme L."/>
            <person name="Dacks J.B."/>
            <person name="Karnkowska A."/>
            <person name="Elias M."/>
            <person name="Hampl V."/>
        </authorList>
    </citation>
    <scope>NUCLEOTIDE SEQUENCE [LARGE SCALE GENOMIC DNA]</scope>
    <source>
        <strain evidence="2">NAU3</strain>
        <tissue evidence="2">Gut</tissue>
    </source>
</reference>
<feature type="transmembrane region" description="Helical" evidence="1">
    <location>
        <begin position="1812"/>
        <end position="1835"/>
    </location>
</feature>
<dbReference type="SUPFAM" id="SSF51126">
    <property type="entry name" value="Pectin lyase-like"/>
    <property type="match status" value="1"/>
</dbReference>
<accession>A0ABQ9XET1</accession>
<keyword evidence="1" id="KW-1133">Transmembrane helix</keyword>